<sequence length="156" mass="18323">MYLGRRYRLKVIAGESAEVSVKLRGGHLELRLANPLRQMVREATKGWIRDRARKVFADRLDAVLADLNWRLPAPTMRLQAMNAQWGSCSPSGRLTLNPWLVKAPRDCIDYVILHELCHLKEHNHSRRFYRLLDKNMPPWRSRKKRLDELAEVILNM</sequence>
<organism evidence="2 3">
    <name type="scientific">Dokdonella immobilis</name>
    <dbReference type="NCBI Taxonomy" id="578942"/>
    <lineage>
        <taxon>Bacteria</taxon>
        <taxon>Pseudomonadati</taxon>
        <taxon>Pseudomonadota</taxon>
        <taxon>Gammaproteobacteria</taxon>
        <taxon>Lysobacterales</taxon>
        <taxon>Rhodanobacteraceae</taxon>
        <taxon>Dokdonella</taxon>
    </lineage>
</organism>
<evidence type="ECO:0000313" key="3">
    <source>
        <dbReference type="Proteomes" id="UP000198575"/>
    </source>
</evidence>
<dbReference type="AlphaFoldDB" id="A0A1I4ZTD2"/>
<proteinExistence type="predicted"/>
<dbReference type="InterPro" id="IPR002725">
    <property type="entry name" value="YgjP-like_metallopeptidase"/>
</dbReference>
<dbReference type="InterPro" id="IPR053136">
    <property type="entry name" value="UTP_pyrophosphatase-like"/>
</dbReference>
<dbReference type="Proteomes" id="UP000198575">
    <property type="component" value="Unassembled WGS sequence"/>
</dbReference>
<dbReference type="PANTHER" id="PTHR30399:SF1">
    <property type="entry name" value="UTP PYROPHOSPHATASE"/>
    <property type="match status" value="1"/>
</dbReference>
<dbReference type="STRING" id="578942.SAMN05216289_12848"/>
<evidence type="ECO:0000259" key="1">
    <source>
        <dbReference type="Pfam" id="PF01863"/>
    </source>
</evidence>
<evidence type="ECO:0000313" key="2">
    <source>
        <dbReference type="EMBL" id="SFN53260.1"/>
    </source>
</evidence>
<name>A0A1I4ZTD2_9GAMM</name>
<protein>
    <recommendedName>
        <fullName evidence="1">YgjP-like metallopeptidase domain-containing protein</fullName>
    </recommendedName>
</protein>
<dbReference type="EMBL" id="FOVF01000028">
    <property type="protein sequence ID" value="SFN53260.1"/>
    <property type="molecule type" value="Genomic_DNA"/>
</dbReference>
<dbReference type="Pfam" id="PF01863">
    <property type="entry name" value="YgjP-like"/>
    <property type="match status" value="1"/>
</dbReference>
<accession>A0A1I4ZTD2</accession>
<dbReference type="PANTHER" id="PTHR30399">
    <property type="entry name" value="UNCHARACTERIZED PROTEIN YGJP"/>
    <property type="match status" value="1"/>
</dbReference>
<dbReference type="CDD" id="cd07344">
    <property type="entry name" value="M48_yhfN_like"/>
    <property type="match status" value="1"/>
</dbReference>
<dbReference type="Gene3D" id="3.30.2010.10">
    <property type="entry name" value="Metalloproteases ('zincins'), catalytic domain"/>
    <property type="match status" value="1"/>
</dbReference>
<gene>
    <name evidence="2" type="ORF">SAMN05216289_12848</name>
</gene>
<keyword evidence="3" id="KW-1185">Reference proteome</keyword>
<feature type="domain" description="YgjP-like metallopeptidase" evidence="1">
    <location>
        <begin position="2"/>
        <end position="148"/>
    </location>
</feature>
<reference evidence="2 3" key="1">
    <citation type="submission" date="2016-10" db="EMBL/GenBank/DDBJ databases">
        <authorList>
            <person name="de Groot N.N."/>
        </authorList>
    </citation>
    <scope>NUCLEOTIDE SEQUENCE [LARGE SCALE GENOMIC DNA]</scope>
    <source>
        <strain evidence="2 3">CGMCC 1.7659</strain>
    </source>
</reference>